<dbReference type="PROSITE" id="PS51071">
    <property type="entry name" value="HTH_RPIR"/>
    <property type="match status" value="1"/>
</dbReference>
<dbReference type="CDD" id="cd05013">
    <property type="entry name" value="SIS_RpiR"/>
    <property type="match status" value="1"/>
</dbReference>
<dbReference type="GO" id="GO:1901135">
    <property type="term" value="P:carbohydrate derivative metabolic process"/>
    <property type="evidence" value="ECO:0007669"/>
    <property type="project" value="InterPro"/>
</dbReference>
<protein>
    <submittedName>
        <fullName evidence="5">MurR/RpiR family transcriptional regulator</fullName>
    </submittedName>
</protein>
<evidence type="ECO:0000256" key="2">
    <source>
        <dbReference type="ARBA" id="ARBA00023125"/>
    </source>
</evidence>
<dbReference type="Gene3D" id="1.10.10.10">
    <property type="entry name" value="Winged helix-like DNA-binding domain superfamily/Winged helix DNA-binding domain"/>
    <property type="match status" value="1"/>
</dbReference>
<gene>
    <name evidence="5" type="ORF">J5Y10_24330</name>
</gene>
<evidence type="ECO:0000256" key="1">
    <source>
        <dbReference type="ARBA" id="ARBA00023015"/>
    </source>
</evidence>
<organism evidence="5 6">
    <name type="scientific">Roseomonas indoligenes</name>
    <dbReference type="NCBI Taxonomy" id="2820811"/>
    <lineage>
        <taxon>Bacteria</taxon>
        <taxon>Pseudomonadati</taxon>
        <taxon>Pseudomonadota</taxon>
        <taxon>Alphaproteobacteria</taxon>
        <taxon>Acetobacterales</taxon>
        <taxon>Roseomonadaceae</taxon>
        <taxon>Roseomonas</taxon>
    </lineage>
</organism>
<dbReference type="Proteomes" id="UP000677537">
    <property type="component" value="Unassembled WGS sequence"/>
</dbReference>
<dbReference type="InterPro" id="IPR009057">
    <property type="entry name" value="Homeodomain-like_sf"/>
</dbReference>
<dbReference type="SUPFAM" id="SSF53697">
    <property type="entry name" value="SIS domain"/>
    <property type="match status" value="1"/>
</dbReference>
<evidence type="ECO:0000259" key="4">
    <source>
        <dbReference type="PROSITE" id="PS51071"/>
    </source>
</evidence>
<dbReference type="EMBL" id="JAGIZA010000023">
    <property type="protein sequence ID" value="MBP0495934.1"/>
    <property type="molecule type" value="Genomic_DNA"/>
</dbReference>
<dbReference type="InterPro" id="IPR047640">
    <property type="entry name" value="RpiR-like"/>
</dbReference>
<dbReference type="GO" id="GO:0003677">
    <property type="term" value="F:DNA binding"/>
    <property type="evidence" value="ECO:0007669"/>
    <property type="project" value="UniProtKB-KW"/>
</dbReference>
<dbReference type="InterPro" id="IPR000281">
    <property type="entry name" value="HTH_RpiR"/>
</dbReference>
<dbReference type="Pfam" id="PF01418">
    <property type="entry name" value="HTH_6"/>
    <property type="match status" value="1"/>
</dbReference>
<dbReference type="SUPFAM" id="SSF46689">
    <property type="entry name" value="Homeodomain-like"/>
    <property type="match status" value="1"/>
</dbReference>
<keyword evidence="1" id="KW-0805">Transcription regulation</keyword>
<evidence type="ECO:0000256" key="3">
    <source>
        <dbReference type="ARBA" id="ARBA00023163"/>
    </source>
</evidence>
<dbReference type="GO" id="GO:0097367">
    <property type="term" value="F:carbohydrate derivative binding"/>
    <property type="evidence" value="ECO:0007669"/>
    <property type="project" value="InterPro"/>
</dbReference>
<dbReference type="InterPro" id="IPR001347">
    <property type="entry name" value="SIS_dom"/>
</dbReference>
<dbReference type="Pfam" id="PF01380">
    <property type="entry name" value="SIS"/>
    <property type="match status" value="1"/>
</dbReference>
<dbReference type="InterPro" id="IPR036388">
    <property type="entry name" value="WH-like_DNA-bd_sf"/>
</dbReference>
<comment type="caution">
    <text evidence="5">The sequence shown here is derived from an EMBL/GenBank/DDBJ whole genome shotgun (WGS) entry which is preliminary data.</text>
</comment>
<dbReference type="InterPro" id="IPR035472">
    <property type="entry name" value="RpiR-like_SIS"/>
</dbReference>
<dbReference type="RefSeq" id="WP_209376729.1">
    <property type="nucleotide sequence ID" value="NZ_JAGIZA010000023.1"/>
</dbReference>
<reference evidence="5" key="1">
    <citation type="submission" date="2021-03" db="EMBL/GenBank/DDBJ databases">
        <authorList>
            <person name="So Y."/>
        </authorList>
    </citation>
    <scope>NUCLEOTIDE SEQUENCE</scope>
    <source>
        <strain evidence="5">SG15</strain>
    </source>
</reference>
<proteinExistence type="predicted"/>
<dbReference type="InterPro" id="IPR046348">
    <property type="entry name" value="SIS_dom_sf"/>
</dbReference>
<dbReference type="Gene3D" id="3.40.50.10490">
    <property type="entry name" value="Glucose-6-phosphate isomerase like protein, domain 1"/>
    <property type="match status" value="1"/>
</dbReference>
<keyword evidence="6" id="KW-1185">Reference proteome</keyword>
<dbReference type="PANTHER" id="PTHR30514">
    <property type="entry name" value="GLUCOKINASE"/>
    <property type="match status" value="1"/>
</dbReference>
<dbReference type="GO" id="GO:0003700">
    <property type="term" value="F:DNA-binding transcription factor activity"/>
    <property type="evidence" value="ECO:0007669"/>
    <property type="project" value="InterPro"/>
</dbReference>
<keyword evidence="3" id="KW-0804">Transcription</keyword>
<dbReference type="PANTHER" id="PTHR30514:SF18">
    <property type="entry name" value="RPIR-FAMILY TRANSCRIPTIONAL REGULATOR"/>
    <property type="match status" value="1"/>
</dbReference>
<evidence type="ECO:0000313" key="5">
    <source>
        <dbReference type="EMBL" id="MBP0495934.1"/>
    </source>
</evidence>
<feature type="domain" description="HTH rpiR-type" evidence="4">
    <location>
        <begin position="6"/>
        <end position="82"/>
    </location>
</feature>
<name>A0A940MYY5_9PROT</name>
<sequence length="293" mass="32313">MSVPTTRVHALLHVPPVPFTPAEMRVAQVLLEEYPIAGLGTVASLAKRAGVSDPTVVRLIVKLGYEGFPAFQRALLGEVEDRLRSPLMMMEARDEAQNAPGGYLASVEAALAETRRRDLAENHARAATMILDRKARVALHGGRFSRHLAGILHTHLVQFRPGVRHLNGTHAEMVDALVDLAVPDVLIVFDYRRYQADVVDFAEQAAGRGVRIILFTDTWRSPVARHAEVVFTAPVEAASPYDTMVPALAQVETLLACLVEQRDEGVRRRVREIEAVRARNRVTNSGGEEKREG</sequence>
<evidence type="ECO:0000313" key="6">
    <source>
        <dbReference type="Proteomes" id="UP000677537"/>
    </source>
</evidence>
<accession>A0A940MYY5</accession>
<dbReference type="AlphaFoldDB" id="A0A940MYY5"/>
<keyword evidence="2" id="KW-0238">DNA-binding</keyword>